<keyword evidence="9 11" id="KW-0594">Phospholipid biosynthesis</keyword>
<evidence type="ECO:0000313" key="14">
    <source>
        <dbReference type="Proteomes" id="UP000272051"/>
    </source>
</evidence>
<dbReference type="NCBIfam" id="NF003114">
    <property type="entry name" value="PRK04032.1"/>
    <property type="match status" value="1"/>
</dbReference>
<evidence type="ECO:0000256" key="6">
    <source>
        <dbReference type="ARBA" id="ARBA00022989"/>
    </source>
</evidence>
<keyword evidence="7 11" id="KW-0443">Lipid metabolism</keyword>
<evidence type="ECO:0000256" key="2">
    <source>
        <dbReference type="ARBA" id="ARBA00022516"/>
    </source>
</evidence>
<keyword evidence="6 11" id="KW-1133">Transmembrane helix</keyword>
<dbReference type="PANTHER" id="PTHR39650">
    <property type="entry name" value="CDP-ARCHAEOL SYNTHASE"/>
    <property type="match status" value="1"/>
</dbReference>
<evidence type="ECO:0000256" key="1">
    <source>
        <dbReference type="ARBA" id="ARBA00022475"/>
    </source>
</evidence>
<dbReference type="InterPro" id="IPR032690">
    <property type="entry name" value="CarS"/>
</dbReference>
<keyword evidence="10 11" id="KW-1208">Phospholipid metabolism</keyword>
<keyword evidence="3 11" id="KW-0808">Transferase</keyword>
<dbReference type="HAMAP" id="MF_01117">
    <property type="entry name" value="CDP_archaeol_synth"/>
    <property type="match status" value="1"/>
</dbReference>
<dbReference type="EC" id="2.7.7.67" evidence="11"/>
<dbReference type="PANTHER" id="PTHR39650:SF1">
    <property type="entry name" value="CDP-ARCHAEOL SYNTHASE"/>
    <property type="match status" value="1"/>
</dbReference>
<dbReference type="EMBL" id="QMQV01000001">
    <property type="protein sequence ID" value="RLE50722.1"/>
    <property type="molecule type" value="Genomic_DNA"/>
</dbReference>
<dbReference type="GO" id="GO:0005886">
    <property type="term" value="C:plasma membrane"/>
    <property type="evidence" value="ECO:0007669"/>
    <property type="project" value="UniProtKB-SubCell"/>
</dbReference>
<evidence type="ECO:0000256" key="5">
    <source>
        <dbReference type="ARBA" id="ARBA00022842"/>
    </source>
</evidence>
<comment type="caution">
    <text evidence="12">The sequence shown here is derived from an EMBL/GenBank/DDBJ whole genome shotgun (WGS) entry which is preliminary data.</text>
</comment>
<keyword evidence="12" id="KW-0548">Nucleotidyltransferase</keyword>
<keyword evidence="2 11" id="KW-0444">Lipid biosynthesis</keyword>
<comment type="similarity">
    <text evidence="11">Belongs to the CDP-archaeol synthase family.</text>
</comment>
<dbReference type="Proteomes" id="UP000278475">
    <property type="component" value="Unassembled WGS sequence"/>
</dbReference>
<name>A0A497EUL8_9CREN</name>
<comment type="function">
    <text evidence="11">Catalyzes the formation of CDP-2,3-bis-(O-geranylgeranyl)-sn-glycerol (CDP-archaeol) from 2,3-bis-(O-geranylgeranyl)-sn-glycerol 1-phosphate (DGGGP) and CTP. This reaction is the third ether-bond-formation step in the biosynthesis of archaeal membrane lipids.</text>
</comment>
<evidence type="ECO:0000313" key="13">
    <source>
        <dbReference type="EMBL" id="RLE53013.1"/>
    </source>
</evidence>
<evidence type="ECO:0000313" key="15">
    <source>
        <dbReference type="Proteomes" id="UP000278475"/>
    </source>
</evidence>
<gene>
    <name evidence="11" type="primary">carS</name>
    <name evidence="12" type="ORF">DRJ31_00055</name>
    <name evidence="13" type="ORF">DRJ33_02135</name>
</gene>
<comment type="caution">
    <text evidence="11">Lacks conserved residue(s) required for the propagation of feature annotation.</text>
</comment>
<evidence type="ECO:0000256" key="7">
    <source>
        <dbReference type="ARBA" id="ARBA00023098"/>
    </source>
</evidence>
<dbReference type="UniPathway" id="UPA00940"/>
<proteinExistence type="inferred from homology"/>
<organism evidence="12 15">
    <name type="scientific">Thermoproteota archaeon</name>
    <dbReference type="NCBI Taxonomy" id="2056631"/>
    <lineage>
        <taxon>Archaea</taxon>
        <taxon>Thermoproteota</taxon>
    </lineage>
</organism>
<accession>A0A497EUL8</accession>
<feature type="transmembrane region" description="Helical" evidence="11">
    <location>
        <begin position="112"/>
        <end position="137"/>
    </location>
</feature>
<comment type="cofactor">
    <cofactor evidence="11">
        <name>Mg(2+)</name>
        <dbReference type="ChEBI" id="CHEBI:18420"/>
    </cofactor>
</comment>
<evidence type="ECO:0000256" key="9">
    <source>
        <dbReference type="ARBA" id="ARBA00023209"/>
    </source>
</evidence>
<evidence type="ECO:0000256" key="11">
    <source>
        <dbReference type="HAMAP-Rule" id="MF_01117"/>
    </source>
</evidence>
<dbReference type="SMR" id="A0A497EUL8"/>
<dbReference type="AlphaFoldDB" id="A0A497EUL8"/>
<evidence type="ECO:0000313" key="12">
    <source>
        <dbReference type="EMBL" id="RLE50722.1"/>
    </source>
</evidence>
<comment type="pathway">
    <text evidence="11">Membrane lipid metabolism; glycerophospholipid metabolism.</text>
</comment>
<dbReference type="Pfam" id="PF01864">
    <property type="entry name" value="CarS-like"/>
    <property type="match status" value="1"/>
</dbReference>
<keyword evidence="1 11" id="KW-1003">Cell membrane</keyword>
<dbReference type="GO" id="GO:0043338">
    <property type="term" value="F:CDP-2,3-bis-(O-geranylgeranyl)-sn-glycerol synthase activity"/>
    <property type="evidence" value="ECO:0007669"/>
    <property type="project" value="UniProtKB-EC"/>
</dbReference>
<comment type="catalytic activity">
    <reaction evidence="11">
        <text>2,3-bis-O-(geranylgeranyl)-sn-glycerol 1-phosphate + CTP + H(+) = CDP-2,3-bis-O-(geranylgeranyl)-sn-glycerol + diphosphate</text>
        <dbReference type="Rhea" id="RHEA:25690"/>
        <dbReference type="ChEBI" id="CHEBI:15378"/>
        <dbReference type="ChEBI" id="CHEBI:33019"/>
        <dbReference type="ChEBI" id="CHEBI:37563"/>
        <dbReference type="ChEBI" id="CHEBI:58837"/>
        <dbReference type="ChEBI" id="CHEBI:58838"/>
        <dbReference type="EC" id="2.7.7.67"/>
    </reaction>
</comment>
<reference evidence="14 15" key="1">
    <citation type="submission" date="2018-06" db="EMBL/GenBank/DDBJ databases">
        <title>Extensive metabolic versatility and redundancy in microbially diverse, dynamic hydrothermal sediments.</title>
        <authorList>
            <person name="Dombrowski N."/>
            <person name="Teske A."/>
            <person name="Baker B.J."/>
        </authorList>
    </citation>
    <scope>NUCLEOTIDE SEQUENCE [LARGE SCALE GENOMIC DNA]</scope>
    <source>
        <strain evidence="13">B34_G17</strain>
        <strain evidence="12">B66_G16</strain>
    </source>
</reference>
<evidence type="ECO:0000256" key="4">
    <source>
        <dbReference type="ARBA" id="ARBA00022692"/>
    </source>
</evidence>
<evidence type="ECO:0000256" key="3">
    <source>
        <dbReference type="ARBA" id="ARBA00022679"/>
    </source>
</evidence>
<dbReference type="GO" id="GO:0046474">
    <property type="term" value="P:glycerophospholipid biosynthetic process"/>
    <property type="evidence" value="ECO:0007669"/>
    <property type="project" value="UniProtKB-UniRule"/>
</dbReference>
<keyword evidence="5 11" id="KW-0460">Magnesium</keyword>
<dbReference type="Proteomes" id="UP000272051">
    <property type="component" value="Unassembled WGS sequence"/>
</dbReference>
<dbReference type="InterPro" id="IPR002726">
    <property type="entry name" value="CarS_archaea"/>
</dbReference>
<protein>
    <recommendedName>
        <fullName evidence="11">CDP-archaeol synthase</fullName>
        <ecNumber evidence="11">2.7.7.67</ecNumber>
    </recommendedName>
    <alternativeName>
        <fullName evidence="11">CDP-2,3-bis-(O-geranylgeranyl)-sn-glycerol synthase</fullName>
    </alternativeName>
</protein>
<sequence length="159" mass="16773">MLLGVVLSALLFILPAYVANATPVIVRGKHPIDLGKNFIDGKRIFGDGKTFEGFISGVLAGVASGVIVGHVIQLSLTLSLGALLGDLLGAFIKRRLGLRRGAPAPGLDQLDFIIGALALSSIIYIPGVDIVATVLLVTPPLHVLTNRLAYMLKLKDTPW</sequence>
<dbReference type="EMBL" id="QMQX01000025">
    <property type="protein sequence ID" value="RLE53013.1"/>
    <property type="molecule type" value="Genomic_DNA"/>
</dbReference>
<evidence type="ECO:0000256" key="10">
    <source>
        <dbReference type="ARBA" id="ARBA00023264"/>
    </source>
</evidence>
<evidence type="ECO:0000256" key="8">
    <source>
        <dbReference type="ARBA" id="ARBA00023136"/>
    </source>
</evidence>
<keyword evidence="4 11" id="KW-0812">Transmembrane</keyword>
<comment type="subcellular location">
    <subcellularLocation>
        <location evidence="11">Cell membrane</location>
        <topology evidence="11">Multi-pass membrane protein</topology>
    </subcellularLocation>
</comment>
<keyword evidence="8 11" id="KW-0472">Membrane</keyword>